<dbReference type="EMBL" id="JAYMGO010000005">
    <property type="protein sequence ID" value="KAL1273924.1"/>
    <property type="molecule type" value="Genomic_DNA"/>
</dbReference>
<comment type="similarity">
    <text evidence="2 6">Belongs to the peroxisomal membrane protein PXMP2/4 family.</text>
</comment>
<evidence type="ECO:0000256" key="5">
    <source>
        <dbReference type="ARBA" id="ARBA00023136"/>
    </source>
</evidence>
<gene>
    <name evidence="7" type="ORF">QQF64_026738</name>
</gene>
<evidence type="ECO:0000313" key="8">
    <source>
        <dbReference type="Proteomes" id="UP001558613"/>
    </source>
</evidence>
<proteinExistence type="inferred from homology"/>
<sequence>MPTQSVLVRDPSFLTRALQQYLSLLKKYPILTKSVTSGLLSALGNLLSQALEYRKNNKENSPKKKISVLGPVHFAIFGLFITGPVSHYFYHLLEVLLPTTIPYCLIKRLLLERLIFAPAFLLLFYVVMNALEGKTLADVQNKLKTSYWPAMKMNWKVWTPFQFININYVPVQFRVLYSRPRKTVSIPGHIHDVRHKQNEREGIPHYHMTWETQVIRNTS</sequence>
<keyword evidence="3 6" id="KW-0812">Transmembrane</keyword>
<comment type="subcellular location">
    <subcellularLocation>
        <location evidence="1">Membrane</location>
        <topology evidence="1">Multi-pass membrane protein</topology>
    </subcellularLocation>
</comment>
<keyword evidence="8" id="KW-1185">Reference proteome</keyword>
<feature type="transmembrane region" description="Helical" evidence="6">
    <location>
        <begin position="68"/>
        <end position="90"/>
    </location>
</feature>
<reference evidence="7 8" key="1">
    <citation type="submission" date="2023-09" db="EMBL/GenBank/DDBJ databases">
        <authorList>
            <person name="Wang M."/>
        </authorList>
    </citation>
    <scope>NUCLEOTIDE SEQUENCE [LARGE SCALE GENOMIC DNA]</scope>
    <source>
        <strain evidence="7">GT-2023</strain>
        <tissue evidence="7">Liver</tissue>
    </source>
</reference>
<accession>A0ABR3NAM3</accession>
<evidence type="ECO:0000256" key="4">
    <source>
        <dbReference type="ARBA" id="ARBA00022989"/>
    </source>
</evidence>
<dbReference type="InterPro" id="IPR007248">
    <property type="entry name" value="Mpv17_PMP22"/>
</dbReference>
<dbReference type="PANTHER" id="PTHR11266:SF80">
    <property type="entry name" value="PEROXISOMAL MEMBRANE PROTEIN 2"/>
    <property type="match status" value="1"/>
</dbReference>
<evidence type="ECO:0000256" key="1">
    <source>
        <dbReference type="ARBA" id="ARBA00004141"/>
    </source>
</evidence>
<organism evidence="7 8">
    <name type="scientific">Cirrhinus molitorella</name>
    <name type="common">mud carp</name>
    <dbReference type="NCBI Taxonomy" id="172907"/>
    <lineage>
        <taxon>Eukaryota</taxon>
        <taxon>Metazoa</taxon>
        <taxon>Chordata</taxon>
        <taxon>Craniata</taxon>
        <taxon>Vertebrata</taxon>
        <taxon>Euteleostomi</taxon>
        <taxon>Actinopterygii</taxon>
        <taxon>Neopterygii</taxon>
        <taxon>Teleostei</taxon>
        <taxon>Ostariophysi</taxon>
        <taxon>Cypriniformes</taxon>
        <taxon>Cyprinidae</taxon>
        <taxon>Labeoninae</taxon>
        <taxon>Labeonini</taxon>
        <taxon>Cirrhinus</taxon>
    </lineage>
</organism>
<evidence type="ECO:0000313" key="7">
    <source>
        <dbReference type="EMBL" id="KAL1273924.1"/>
    </source>
</evidence>
<evidence type="ECO:0000256" key="2">
    <source>
        <dbReference type="ARBA" id="ARBA00006824"/>
    </source>
</evidence>
<name>A0ABR3NAM3_9TELE</name>
<feature type="transmembrane region" description="Helical" evidence="6">
    <location>
        <begin position="110"/>
        <end position="131"/>
    </location>
</feature>
<keyword evidence="4 6" id="KW-1133">Transmembrane helix</keyword>
<dbReference type="Pfam" id="PF04117">
    <property type="entry name" value="Mpv17_PMP22"/>
    <property type="match status" value="1"/>
</dbReference>
<dbReference type="Proteomes" id="UP001558613">
    <property type="component" value="Unassembled WGS sequence"/>
</dbReference>
<keyword evidence="5 6" id="KW-0472">Membrane</keyword>
<protein>
    <recommendedName>
        <fullName evidence="9">Peroxisomal membrane protein 2</fullName>
    </recommendedName>
</protein>
<evidence type="ECO:0000256" key="6">
    <source>
        <dbReference type="RuleBase" id="RU363053"/>
    </source>
</evidence>
<evidence type="ECO:0000256" key="3">
    <source>
        <dbReference type="ARBA" id="ARBA00022692"/>
    </source>
</evidence>
<evidence type="ECO:0008006" key="9">
    <source>
        <dbReference type="Google" id="ProtNLM"/>
    </source>
</evidence>
<dbReference type="PANTHER" id="PTHR11266">
    <property type="entry name" value="PEROXISOMAL MEMBRANE PROTEIN 2, PXMP2 MPV17"/>
    <property type="match status" value="1"/>
</dbReference>
<comment type="caution">
    <text evidence="7">The sequence shown here is derived from an EMBL/GenBank/DDBJ whole genome shotgun (WGS) entry which is preliminary data.</text>
</comment>